<dbReference type="Gene3D" id="1.10.760.10">
    <property type="entry name" value="Cytochrome c-like domain"/>
    <property type="match status" value="1"/>
</dbReference>
<keyword evidence="1 4" id="KW-0349">Heme</keyword>
<organism evidence="7 8">
    <name type="scientific">Sulfurimicrobium lacus</name>
    <dbReference type="NCBI Taxonomy" id="2715678"/>
    <lineage>
        <taxon>Bacteria</taxon>
        <taxon>Pseudomonadati</taxon>
        <taxon>Pseudomonadota</taxon>
        <taxon>Betaproteobacteria</taxon>
        <taxon>Nitrosomonadales</taxon>
        <taxon>Sulfuricellaceae</taxon>
        <taxon>Sulfurimicrobium</taxon>
    </lineage>
</organism>
<dbReference type="PROSITE" id="PS51257">
    <property type="entry name" value="PROKAR_LIPOPROTEIN"/>
    <property type="match status" value="1"/>
</dbReference>
<keyword evidence="8" id="KW-1185">Reference proteome</keyword>
<feature type="domain" description="Cytochrome c" evidence="6">
    <location>
        <begin position="22"/>
        <end position="110"/>
    </location>
</feature>
<evidence type="ECO:0000313" key="7">
    <source>
        <dbReference type="EMBL" id="BCB27668.1"/>
    </source>
</evidence>
<gene>
    <name evidence="7" type="ORF">SKTS_25540</name>
</gene>
<keyword evidence="5" id="KW-0732">Signal</keyword>
<dbReference type="RefSeq" id="WP_173065729.1">
    <property type="nucleotide sequence ID" value="NZ_AP022853.1"/>
</dbReference>
<keyword evidence="2 4" id="KW-0479">Metal-binding</keyword>
<evidence type="ECO:0000313" key="8">
    <source>
        <dbReference type="Proteomes" id="UP000502260"/>
    </source>
</evidence>
<dbReference type="SUPFAM" id="SSF46626">
    <property type="entry name" value="Cytochrome c"/>
    <property type="match status" value="1"/>
</dbReference>
<evidence type="ECO:0000259" key="6">
    <source>
        <dbReference type="PROSITE" id="PS51007"/>
    </source>
</evidence>
<dbReference type="AlphaFoldDB" id="A0A6F8VD68"/>
<dbReference type="Pfam" id="PF13442">
    <property type="entry name" value="Cytochrome_CBB3"/>
    <property type="match status" value="1"/>
</dbReference>
<dbReference type="PROSITE" id="PS51007">
    <property type="entry name" value="CYTC"/>
    <property type="match status" value="1"/>
</dbReference>
<proteinExistence type="predicted"/>
<dbReference type="InterPro" id="IPR036909">
    <property type="entry name" value="Cyt_c-like_dom_sf"/>
</dbReference>
<evidence type="ECO:0000256" key="4">
    <source>
        <dbReference type="PROSITE-ProRule" id="PRU00433"/>
    </source>
</evidence>
<feature type="signal peptide" evidence="5">
    <location>
        <begin position="1"/>
        <end position="22"/>
    </location>
</feature>
<dbReference type="KEGG" id="slac:SKTS_25540"/>
<sequence length="114" mass="12121">MSNHKQAWLTIALGLAACGASAAAESGAPSAERQRELVSLVRKDCGSCHGMTLSGGLGLALLPATLKDKPTENLVATVLYGRPGTPMPPWRAFLSDEDAEWVVEMLKKGFPDER</sequence>
<evidence type="ECO:0000256" key="2">
    <source>
        <dbReference type="ARBA" id="ARBA00022723"/>
    </source>
</evidence>
<accession>A0A6F8VD68</accession>
<dbReference type="Proteomes" id="UP000502260">
    <property type="component" value="Chromosome"/>
</dbReference>
<dbReference type="InterPro" id="IPR009056">
    <property type="entry name" value="Cyt_c-like_dom"/>
</dbReference>
<protein>
    <recommendedName>
        <fullName evidence="6">Cytochrome c domain-containing protein</fullName>
    </recommendedName>
</protein>
<reference evidence="8" key="1">
    <citation type="submission" date="2020-03" db="EMBL/GenBank/DDBJ databases">
        <title>Complete genome sequence of sulfur-oxidizing bacterium skT11.</title>
        <authorList>
            <person name="Kanda M."/>
            <person name="Kojima H."/>
            <person name="Fukui M."/>
        </authorList>
    </citation>
    <scope>NUCLEOTIDE SEQUENCE [LARGE SCALE GENOMIC DNA]</scope>
    <source>
        <strain evidence="8">skT11</strain>
    </source>
</reference>
<dbReference type="EMBL" id="AP022853">
    <property type="protein sequence ID" value="BCB27668.1"/>
    <property type="molecule type" value="Genomic_DNA"/>
</dbReference>
<feature type="chain" id="PRO_5026080063" description="Cytochrome c domain-containing protein" evidence="5">
    <location>
        <begin position="23"/>
        <end position="114"/>
    </location>
</feature>
<evidence type="ECO:0000256" key="3">
    <source>
        <dbReference type="ARBA" id="ARBA00023004"/>
    </source>
</evidence>
<dbReference type="GO" id="GO:0009055">
    <property type="term" value="F:electron transfer activity"/>
    <property type="evidence" value="ECO:0007669"/>
    <property type="project" value="InterPro"/>
</dbReference>
<dbReference type="GO" id="GO:0046872">
    <property type="term" value="F:metal ion binding"/>
    <property type="evidence" value="ECO:0007669"/>
    <property type="project" value="UniProtKB-KW"/>
</dbReference>
<evidence type="ECO:0000256" key="5">
    <source>
        <dbReference type="SAM" id="SignalP"/>
    </source>
</evidence>
<keyword evidence="3 4" id="KW-0408">Iron</keyword>
<dbReference type="GO" id="GO:0020037">
    <property type="term" value="F:heme binding"/>
    <property type="evidence" value="ECO:0007669"/>
    <property type="project" value="InterPro"/>
</dbReference>
<name>A0A6F8VD68_9PROT</name>
<evidence type="ECO:0000256" key="1">
    <source>
        <dbReference type="ARBA" id="ARBA00022617"/>
    </source>
</evidence>